<dbReference type="SMART" id="SM00174">
    <property type="entry name" value="RHO"/>
    <property type="match status" value="1"/>
</dbReference>
<dbReference type="SMART" id="SM00173">
    <property type="entry name" value="RAS"/>
    <property type="match status" value="1"/>
</dbReference>
<dbReference type="Proteomes" id="UP001149090">
    <property type="component" value="Unassembled WGS sequence"/>
</dbReference>
<dbReference type="GO" id="GO:0003924">
    <property type="term" value="F:GTPase activity"/>
    <property type="evidence" value="ECO:0007669"/>
    <property type="project" value="InterPro"/>
</dbReference>
<dbReference type="InterPro" id="IPR001806">
    <property type="entry name" value="Small_GTPase"/>
</dbReference>
<name>A0A9Q0LBF4_ANAIG</name>
<dbReference type="NCBIfam" id="TIGR00231">
    <property type="entry name" value="small_GTP"/>
    <property type="match status" value="1"/>
</dbReference>
<evidence type="ECO:0000313" key="3">
    <source>
        <dbReference type="EMBL" id="KAJ5069996.1"/>
    </source>
</evidence>
<sequence length="199" mass="23560">MNKKKNWNDYLELRIAIFGKEGVGKTSITKRFLKGRFIDYYDPSMDEDSKKMDINNEKIHLWIFDTAGQEEYQILNERIARKCYSFVLVYSIDDRNSFQEIIEIHKKNQQFLENEDYPKVLIGNKNDLFTKREVKTKEGKELAKQLNCKFIETSAKNGENINQLFYESSILAIPKAKAKRKKKELKKQKEKKKGNCLLM</sequence>
<dbReference type="OMA" id="AHENTFQ"/>
<dbReference type="GO" id="GO:0016020">
    <property type="term" value="C:membrane"/>
    <property type="evidence" value="ECO:0007669"/>
    <property type="project" value="InterPro"/>
</dbReference>
<dbReference type="FunFam" id="3.40.50.300:FF:001447">
    <property type="entry name" value="Ras-related protein Rab-1B"/>
    <property type="match status" value="1"/>
</dbReference>
<proteinExistence type="predicted"/>
<reference evidence="3" key="1">
    <citation type="submission" date="2022-10" db="EMBL/GenBank/DDBJ databases">
        <title>Novel sulphate-reducing endosymbionts in the free-living metamonad Anaeramoeba.</title>
        <authorList>
            <person name="Jerlstrom-Hultqvist J."/>
            <person name="Cepicka I."/>
            <person name="Gallot-Lavallee L."/>
            <person name="Salas-Leiva D."/>
            <person name="Curtis B.A."/>
            <person name="Zahonova K."/>
            <person name="Pipaliya S."/>
            <person name="Dacks J."/>
            <person name="Roger A.J."/>
        </authorList>
    </citation>
    <scope>NUCLEOTIDE SEQUENCE</scope>
    <source>
        <strain evidence="3">BMAN</strain>
    </source>
</reference>
<dbReference type="InterPro" id="IPR027417">
    <property type="entry name" value="P-loop_NTPase"/>
</dbReference>
<dbReference type="SMART" id="SM00175">
    <property type="entry name" value="RAB"/>
    <property type="match status" value="1"/>
</dbReference>
<comment type="caution">
    <text evidence="3">The sequence shown here is derived from an EMBL/GenBank/DDBJ whole genome shotgun (WGS) entry which is preliminary data.</text>
</comment>
<dbReference type="PROSITE" id="PS51421">
    <property type="entry name" value="RAS"/>
    <property type="match status" value="1"/>
</dbReference>
<dbReference type="OrthoDB" id="25818at2759"/>
<organism evidence="3 4">
    <name type="scientific">Anaeramoeba ignava</name>
    <name type="common">Anaerobic marine amoeba</name>
    <dbReference type="NCBI Taxonomy" id="1746090"/>
    <lineage>
        <taxon>Eukaryota</taxon>
        <taxon>Metamonada</taxon>
        <taxon>Anaeramoebidae</taxon>
        <taxon>Anaeramoeba</taxon>
    </lineage>
</organism>
<protein>
    <submittedName>
        <fullName evidence="3">Ras gtpase</fullName>
    </submittedName>
</protein>
<keyword evidence="1" id="KW-0547">Nucleotide-binding</keyword>
<dbReference type="Gene3D" id="3.40.50.300">
    <property type="entry name" value="P-loop containing nucleotide triphosphate hydrolases"/>
    <property type="match status" value="1"/>
</dbReference>
<dbReference type="GO" id="GO:0007165">
    <property type="term" value="P:signal transduction"/>
    <property type="evidence" value="ECO:0007669"/>
    <property type="project" value="InterPro"/>
</dbReference>
<keyword evidence="4" id="KW-1185">Reference proteome</keyword>
<dbReference type="SUPFAM" id="SSF52540">
    <property type="entry name" value="P-loop containing nucleoside triphosphate hydrolases"/>
    <property type="match status" value="1"/>
</dbReference>
<dbReference type="GO" id="GO:0005525">
    <property type="term" value="F:GTP binding"/>
    <property type="evidence" value="ECO:0007669"/>
    <property type="project" value="UniProtKB-KW"/>
</dbReference>
<dbReference type="PROSITE" id="PS51419">
    <property type="entry name" value="RAB"/>
    <property type="match status" value="1"/>
</dbReference>
<keyword evidence="2" id="KW-0342">GTP-binding</keyword>
<dbReference type="AlphaFoldDB" id="A0A9Q0LBF4"/>
<dbReference type="InterPro" id="IPR020849">
    <property type="entry name" value="Small_GTPase_Ras-type"/>
</dbReference>
<evidence type="ECO:0000313" key="4">
    <source>
        <dbReference type="Proteomes" id="UP001149090"/>
    </source>
</evidence>
<evidence type="ECO:0000256" key="2">
    <source>
        <dbReference type="ARBA" id="ARBA00023134"/>
    </source>
</evidence>
<dbReference type="EMBL" id="JAPDFW010000100">
    <property type="protein sequence ID" value="KAJ5069996.1"/>
    <property type="molecule type" value="Genomic_DNA"/>
</dbReference>
<dbReference type="SMART" id="SM00176">
    <property type="entry name" value="RAN"/>
    <property type="match status" value="1"/>
</dbReference>
<dbReference type="InterPro" id="IPR005225">
    <property type="entry name" value="Small_GTP-bd"/>
</dbReference>
<dbReference type="Pfam" id="PF00071">
    <property type="entry name" value="Ras"/>
    <property type="match status" value="1"/>
</dbReference>
<evidence type="ECO:0000256" key="1">
    <source>
        <dbReference type="ARBA" id="ARBA00022741"/>
    </source>
</evidence>
<dbReference type="PRINTS" id="PR00449">
    <property type="entry name" value="RASTRNSFRMNG"/>
</dbReference>
<accession>A0A9Q0LBF4</accession>
<gene>
    <name evidence="3" type="ORF">M0811_11361</name>
</gene>
<dbReference type="PANTHER" id="PTHR24070">
    <property type="entry name" value="RAS, DI-RAS, AND RHEB FAMILY MEMBERS OF SMALL GTPASE SUPERFAMILY"/>
    <property type="match status" value="1"/>
</dbReference>